<dbReference type="AlphaFoldDB" id="A0AA86JGI2"/>
<evidence type="ECO:0000313" key="1">
    <source>
        <dbReference type="EMBL" id="CAG9705833.1"/>
    </source>
</evidence>
<dbReference type="Proteomes" id="UP000789738">
    <property type="component" value="Unassembled WGS sequence"/>
</dbReference>
<comment type="caution">
    <text evidence="1">The sequence shown here is derived from an EMBL/GenBank/DDBJ whole genome shotgun (WGS) entry which is preliminary data.</text>
</comment>
<proteinExistence type="predicted"/>
<gene>
    <name evidence="1" type="ORF">CNEO_42096</name>
</gene>
<evidence type="ECO:0000313" key="2">
    <source>
        <dbReference type="Proteomes" id="UP000789738"/>
    </source>
</evidence>
<accession>A0AA86JGI2</accession>
<sequence>MNKMDKVLNTISKFKLLDESRMGLIENAIDSCIAVQALEKMQNPSELIAQVSNISNKVS</sequence>
<organism evidence="1 2">
    <name type="scientific">Clostridium neonatale</name>
    <dbReference type="NCBI Taxonomy" id="137838"/>
    <lineage>
        <taxon>Bacteria</taxon>
        <taxon>Bacillati</taxon>
        <taxon>Bacillota</taxon>
        <taxon>Clostridia</taxon>
        <taxon>Eubacteriales</taxon>
        <taxon>Clostridiaceae</taxon>
        <taxon>Clostridium</taxon>
    </lineage>
</organism>
<name>A0AA86JGI2_9CLOT</name>
<reference evidence="1" key="1">
    <citation type="submission" date="2021-10" db="EMBL/GenBank/DDBJ databases">
        <authorList>
            <person name="Mesa V."/>
        </authorList>
    </citation>
    <scope>NUCLEOTIDE SEQUENCE</scope>
    <source>
        <strain evidence="1">CC3_PB</strain>
    </source>
</reference>
<dbReference type="EMBL" id="CAKJVE010000004">
    <property type="protein sequence ID" value="CAG9705833.1"/>
    <property type="molecule type" value="Genomic_DNA"/>
</dbReference>
<dbReference type="RefSeq" id="WP_210887757.1">
    <property type="nucleotide sequence ID" value="NZ_CAKJVE010000004.1"/>
</dbReference>
<protein>
    <submittedName>
        <fullName evidence="1">Uncharacterized protein</fullName>
    </submittedName>
</protein>